<comment type="caution">
    <text evidence="12">The sequence shown here is derived from an EMBL/GenBank/DDBJ whole genome shotgun (WGS) entry which is preliminary data.</text>
</comment>
<reference evidence="12 13" key="1">
    <citation type="journal article" date="2023" name="Arcadia Sci">
        <title>De novo assembly of a long-read Amblyomma americanum tick genome.</title>
        <authorList>
            <person name="Chou S."/>
            <person name="Poskanzer K.E."/>
            <person name="Rollins M."/>
            <person name="Thuy-Boun P.S."/>
        </authorList>
    </citation>
    <scope>NUCLEOTIDE SEQUENCE [LARGE SCALE GENOMIC DNA]</scope>
    <source>
        <strain evidence="12">F_SG_1</strain>
        <tissue evidence="12">Salivary glands</tissue>
    </source>
</reference>
<evidence type="ECO:0000256" key="1">
    <source>
        <dbReference type="ARBA" id="ARBA00001974"/>
    </source>
</evidence>
<evidence type="ECO:0000313" key="13">
    <source>
        <dbReference type="Proteomes" id="UP001321473"/>
    </source>
</evidence>
<dbReference type="HAMAP" id="MF_01971">
    <property type="entry name" value="Kynurenine_monooxygenase"/>
    <property type="match status" value="1"/>
</dbReference>
<evidence type="ECO:0000256" key="3">
    <source>
        <dbReference type="ARBA" id="ARBA00022642"/>
    </source>
</evidence>
<gene>
    <name evidence="12" type="ORF">V5799_030093</name>
</gene>
<keyword evidence="4 9" id="KW-0274">FAD</keyword>
<protein>
    <recommendedName>
        <fullName evidence="9">Kynurenine 3-monooxygenase</fullName>
        <ecNumber evidence="9">1.14.13.9</ecNumber>
    </recommendedName>
    <alternativeName>
        <fullName evidence="9">Kynurenine 3-hydroxylase</fullName>
    </alternativeName>
</protein>
<dbReference type="GO" id="GO:0034354">
    <property type="term" value="P:'de novo' NAD+ biosynthetic process from L-tryptophan"/>
    <property type="evidence" value="ECO:0007669"/>
    <property type="project" value="UniProtKB-UniRule"/>
</dbReference>
<dbReference type="GO" id="GO:0043420">
    <property type="term" value="P:anthranilate metabolic process"/>
    <property type="evidence" value="ECO:0007669"/>
    <property type="project" value="UniProtKB-UniRule"/>
</dbReference>
<feature type="transmembrane region" description="Helical" evidence="10">
    <location>
        <begin position="455"/>
        <end position="475"/>
    </location>
</feature>
<organism evidence="12 13">
    <name type="scientific">Amblyomma americanum</name>
    <name type="common">Lone star tick</name>
    <dbReference type="NCBI Taxonomy" id="6943"/>
    <lineage>
        <taxon>Eukaryota</taxon>
        <taxon>Metazoa</taxon>
        <taxon>Ecdysozoa</taxon>
        <taxon>Arthropoda</taxon>
        <taxon>Chelicerata</taxon>
        <taxon>Arachnida</taxon>
        <taxon>Acari</taxon>
        <taxon>Parasitiformes</taxon>
        <taxon>Ixodida</taxon>
        <taxon>Ixodoidea</taxon>
        <taxon>Ixodidae</taxon>
        <taxon>Amblyomminae</taxon>
        <taxon>Amblyomma</taxon>
    </lineage>
</organism>
<evidence type="ECO:0000256" key="5">
    <source>
        <dbReference type="ARBA" id="ARBA00022857"/>
    </source>
</evidence>
<keyword evidence="3 9" id="KW-0662">Pyridine nucleotide biosynthesis</keyword>
<comment type="cofactor">
    <cofactor evidence="1 9">
        <name>FAD</name>
        <dbReference type="ChEBI" id="CHEBI:57692"/>
    </cofactor>
</comment>
<keyword evidence="6 9" id="KW-0560">Oxidoreductase</keyword>
<evidence type="ECO:0000256" key="9">
    <source>
        <dbReference type="HAMAP-Rule" id="MF_03018"/>
    </source>
</evidence>
<comment type="subcellular location">
    <subcellularLocation>
        <location evidence="9">Mitochondrion</location>
    </subcellularLocation>
    <subcellularLocation>
        <location evidence="9">Membrane</location>
        <topology evidence="9">Multi-pass membrane protein</topology>
    </subcellularLocation>
</comment>
<dbReference type="EMBL" id="JARKHS020012802">
    <property type="protein sequence ID" value="KAK8776562.1"/>
    <property type="molecule type" value="Genomic_DNA"/>
</dbReference>
<comment type="similarity">
    <text evidence="9">Belongs to the aromatic-ring hydroxylase family. KMO subfamily.</text>
</comment>
<evidence type="ECO:0000259" key="11">
    <source>
        <dbReference type="Pfam" id="PF01494"/>
    </source>
</evidence>
<feature type="transmembrane region" description="Helical" evidence="10">
    <location>
        <begin position="414"/>
        <end position="434"/>
    </location>
</feature>
<dbReference type="Pfam" id="PF01494">
    <property type="entry name" value="FAD_binding_3"/>
    <property type="match status" value="1"/>
</dbReference>
<dbReference type="FunFam" id="3.50.50.60:FF:000185">
    <property type="entry name" value="Kynurenine 3-monooxygenase"/>
    <property type="match status" value="1"/>
</dbReference>
<evidence type="ECO:0000256" key="7">
    <source>
        <dbReference type="ARBA" id="ARBA00023033"/>
    </source>
</evidence>
<dbReference type="GO" id="GO:0071949">
    <property type="term" value="F:FAD binding"/>
    <property type="evidence" value="ECO:0007669"/>
    <property type="project" value="InterPro"/>
</dbReference>
<dbReference type="GO" id="GO:0004502">
    <property type="term" value="F:kynurenine 3-monooxygenase activity"/>
    <property type="evidence" value="ECO:0007669"/>
    <property type="project" value="UniProtKB-UniRule"/>
</dbReference>
<dbReference type="InterPro" id="IPR002938">
    <property type="entry name" value="FAD-bd"/>
</dbReference>
<dbReference type="InterPro" id="IPR027545">
    <property type="entry name" value="Kynurenine_monooxygenase"/>
</dbReference>
<comment type="function">
    <text evidence="9">Catalyzes the hydroxylation of L-kynurenine (L-Kyn) to form 3-hydroxy-L-kynurenine (L-3OHKyn). Required for synthesis of quinolinic acid.</text>
</comment>
<keyword evidence="9" id="KW-0496">Mitochondrion</keyword>
<dbReference type="PRINTS" id="PR00420">
    <property type="entry name" value="RNGMNOXGNASE"/>
</dbReference>
<keyword evidence="10" id="KW-1133">Transmembrane helix</keyword>
<comment type="catalytic activity">
    <reaction evidence="8 9">
        <text>L-kynurenine + NADPH + O2 + H(+) = 3-hydroxy-L-kynurenine + NADP(+) + H2O</text>
        <dbReference type="Rhea" id="RHEA:20545"/>
        <dbReference type="ChEBI" id="CHEBI:15377"/>
        <dbReference type="ChEBI" id="CHEBI:15378"/>
        <dbReference type="ChEBI" id="CHEBI:15379"/>
        <dbReference type="ChEBI" id="CHEBI:57783"/>
        <dbReference type="ChEBI" id="CHEBI:57959"/>
        <dbReference type="ChEBI" id="CHEBI:58125"/>
        <dbReference type="ChEBI" id="CHEBI:58349"/>
        <dbReference type="EC" id="1.14.13.9"/>
    </reaction>
</comment>
<dbReference type="AlphaFoldDB" id="A0AAQ4EP56"/>
<dbReference type="SUPFAM" id="SSF51905">
    <property type="entry name" value="FAD/NAD(P)-binding domain"/>
    <property type="match status" value="1"/>
</dbReference>
<evidence type="ECO:0000256" key="2">
    <source>
        <dbReference type="ARBA" id="ARBA00022630"/>
    </source>
</evidence>
<evidence type="ECO:0000256" key="10">
    <source>
        <dbReference type="SAM" id="Phobius"/>
    </source>
</evidence>
<dbReference type="Proteomes" id="UP001321473">
    <property type="component" value="Unassembled WGS sequence"/>
</dbReference>
<dbReference type="Gene3D" id="3.50.50.60">
    <property type="entry name" value="FAD/NAD(P)-binding domain"/>
    <property type="match status" value="1"/>
</dbReference>
<dbReference type="GO" id="GO:0019805">
    <property type="term" value="P:quinolinate biosynthetic process"/>
    <property type="evidence" value="ECO:0007669"/>
    <property type="project" value="UniProtKB-UniRule"/>
</dbReference>
<keyword evidence="7 9" id="KW-0503">Monooxygenase</keyword>
<accession>A0AAQ4EP56</accession>
<dbReference type="InterPro" id="IPR036188">
    <property type="entry name" value="FAD/NAD-bd_sf"/>
</dbReference>
<evidence type="ECO:0000313" key="12">
    <source>
        <dbReference type="EMBL" id="KAK8776562.1"/>
    </source>
</evidence>
<name>A0AAQ4EP56_AMBAM</name>
<keyword evidence="10" id="KW-0812">Transmembrane</keyword>
<evidence type="ECO:0000256" key="4">
    <source>
        <dbReference type="ARBA" id="ARBA00022827"/>
    </source>
</evidence>
<dbReference type="GO" id="GO:0070189">
    <property type="term" value="P:kynurenine metabolic process"/>
    <property type="evidence" value="ECO:0007669"/>
    <property type="project" value="TreeGrafter"/>
</dbReference>
<keyword evidence="9 10" id="KW-0472">Membrane</keyword>
<keyword evidence="5 9" id="KW-0521">NADP</keyword>
<comment type="pathway">
    <text evidence="9">Cofactor biosynthesis; NAD(+) biosynthesis; quinolinate from L-kynurenine: step 1/3.</text>
</comment>
<sequence>MGLIKGFTEIAKSCTGIGPKCTRGPTVTPLVAVKAQDYSEHGNRRQVGSLCACLLGNRGFQVDLYESRDDIRLQEHVTGRSINLALSVRGRAALALVGLEEEVIQRHAIPMHGRLIHNTDGSRKPIPYGRKGQSIFSVGRRYLNEVLLSACEANPNVRLHFRHKLQSADLDRADLNFRGPDGKDVRVQHRAVFGCDGAYSAVRRQMLRRPMFNYSQTYIPHGYLELCIPPTADGQFAMEVNYLHIWPRGEFMLIALPNQDKTYTATLFMPFAVFEGLSDRDKLLAFFDRYFPDAVPLIGKDHLVKSFFAVPASPMVMVKCKPYNVSDRSLILGDAAHAMVPFYGQGMNAGFEDCCLLNELMDAHGHDLAAIFSEFTETRNPDVEAMCDLALYNYVEMRHLVNSTSFLIRKKFDLFLNAIAPNFWIPLYTTVTFSRIRYHECVKNRAWQDKILTRLMNGTLVSCVVAALAVGFQWLQLR</sequence>
<dbReference type="EC" id="1.14.13.9" evidence="9"/>
<keyword evidence="2 9" id="KW-0285">Flavoprotein</keyword>
<evidence type="ECO:0000256" key="8">
    <source>
        <dbReference type="ARBA" id="ARBA00047818"/>
    </source>
</evidence>
<dbReference type="GO" id="GO:0005741">
    <property type="term" value="C:mitochondrial outer membrane"/>
    <property type="evidence" value="ECO:0007669"/>
    <property type="project" value="TreeGrafter"/>
</dbReference>
<dbReference type="GO" id="GO:0006569">
    <property type="term" value="P:L-tryptophan catabolic process"/>
    <property type="evidence" value="ECO:0007669"/>
    <property type="project" value="UniProtKB-UniRule"/>
</dbReference>
<evidence type="ECO:0000256" key="6">
    <source>
        <dbReference type="ARBA" id="ARBA00023002"/>
    </source>
</evidence>
<proteinExistence type="inferred from homology"/>
<feature type="domain" description="FAD-binding" evidence="11">
    <location>
        <begin position="48"/>
        <end position="360"/>
    </location>
</feature>
<dbReference type="PANTHER" id="PTHR46028:SF2">
    <property type="entry name" value="KYNURENINE 3-MONOOXYGENASE"/>
    <property type="match status" value="1"/>
</dbReference>
<keyword evidence="13" id="KW-1185">Reference proteome</keyword>
<dbReference type="PANTHER" id="PTHR46028">
    <property type="entry name" value="KYNURENINE 3-MONOOXYGENASE"/>
    <property type="match status" value="1"/>
</dbReference>